<dbReference type="GO" id="GO:0004174">
    <property type="term" value="F:electron-transferring-flavoprotein dehydrogenase activity"/>
    <property type="evidence" value="ECO:0007669"/>
    <property type="project" value="TreeGrafter"/>
</dbReference>
<comment type="caution">
    <text evidence="2">The sequence shown here is derived from an EMBL/GenBank/DDBJ whole genome shotgun (WGS) entry which is preliminary data.</text>
</comment>
<dbReference type="Gene3D" id="3.50.50.100">
    <property type="match status" value="1"/>
</dbReference>
<proteinExistence type="predicted"/>
<sequence length="431" mass="46619">MARQHAQKLALLVQLLAYGLWTSISTLRRALSIKIQLLAEQTHRRPTNSSEIKNVIVVGAAFAGYSAARTLANSLPRDGSYRVVVVEPNSHFNFTWVLPRFCVVEGESHKPFIPYTPTFFSQSPKGMVRWVRDRVASVQKGRVVLRSGHELPYEFLVIATGSTGVNGLPSRPGVEDREAGMQLLAQMQARIKTAARVVIAGGGAAGVELAADAKDKYPDKSITLVHSRQALMHRFGPGLQKGAMDALERLGVDVILGERADSQSADGKSLTLSSGRKIECDCFINCIGQKPASGLVAGAAPNAIAPTGHIRVKPTLEIDDNALPNVFVCGDVADTKVANPNSKSATRQAEIAAYNVAMAARGRKPVHTYQEVWVDEFINLTVGFERSLTHFWGGTSELLFRGRATDPDVMCKRAWAGLAGKPFEDTGVYSG</sequence>
<dbReference type="InterPro" id="IPR023753">
    <property type="entry name" value="FAD/NAD-binding_dom"/>
</dbReference>
<dbReference type="SUPFAM" id="SSF51905">
    <property type="entry name" value="FAD/NAD(P)-binding domain"/>
    <property type="match status" value="1"/>
</dbReference>
<dbReference type="PANTHER" id="PTHR43735:SF5">
    <property type="entry name" value="FAD_NAD(P)-BINDING DOMAIN-CONTAINING PROTEIN"/>
    <property type="match status" value="1"/>
</dbReference>
<dbReference type="GO" id="GO:0005737">
    <property type="term" value="C:cytoplasm"/>
    <property type="evidence" value="ECO:0007669"/>
    <property type="project" value="TreeGrafter"/>
</dbReference>
<dbReference type="Proteomes" id="UP001303889">
    <property type="component" value="Unassembled WGS sequence"/>
</dbReference>
<dbReference type="PANTHER" id="PTHR43735">
    <property type="entry name" value="APOPTOSIS-INDUCING FACTOR 1"/>
    <property type="match status" value="1"/>
</dbReference>
<dbReference type="AlphaFoldDB" id="A0AAN6MBI4"/>
<dbReference type="EMBL" id="MU856321">
    <property type="protein sequence ID" value="KAK3896968.1"/>
    <property type="molecule type" value="Genomic_DNA"/>
</dbReference>
<feature type="domain" description="FAD/NAD(P)-binding" evidence="1">
    <location>
        <begin position="54"/>
        <end position="343"/>
    </location>
</feature>
<dbReference type="GO" id="GO:0050660">
    <property type="term" value="F:flavin adenine dinucleotide binding"/>
    <property type="evidence" value="ECO:0007669"/>
    <property type="project" value="TreeGrafter"/>
</dbReference>
<keyword evidence="3" id="KW-1185">Reference proteome</keyword>
<dbReference type="PRINTS" id="PR00368">
    <property type="entry name" value="FADPNR"/>
</dbReference>
<dbReference type="Pfam" id="PF07992">
    <property type="entry name" value="Pyr_redox_2"/>
    <property type="match status" value="1"/>
</dbReference>
<dbReference type="InterPro" id="IPR036188">
    <property type="entry name" value="FAD/NAD-bd_sf"/>
</dbReference>
<reference evidence="2" key="2">
    <citation type="submission" date="2023-05" db="EMBL/GenBank/DDBJ databases">
        <authorList>
            <consortium name="Lawrence Berkeley National Laboratory"/>
            <person name="Steindorff A."/>
            <person name="Hensen N."/>
            <person name="Bonometti L."/>
            <person name="Westerberg I."/>
            <person name="Brannstrom I.O."/>
            <person name="Guillou S."/>
            <person name="Cros-Aarteil S."/>
            <person name="Calhoun S."/>
            <person name="Haridas S."/>
            <person name="Kuo A."/>
            <person name="Mondo S."/>
            <person name="Pangilinan J."/>
            <person name="Riley R."/>
            <person name="Labutti K."/>
            <person name="Andreopoulos B."/>
            <person name="Lipzen A."/>
            <person name="Chen C."/>
            <person name="Yanf M."/>
            <person name="Daum C."/>
            <person name="Ng V."/>
            <person name="Clum A."/>
            <person name="Ohm R."/>
            <person name="Martin F."/>
            <person name="Silar P."/>
            <person name="Natvig D."/>
            <person name="Lalanne C."/>
            <person name="Gautier V."/>
            <person name="Ament-Velasquez S.L."/>
            <person name="Kruys A."/>
            <person name="Hutchinson M.I."/>
            <person name="Powell A.J."/>
            <person name="Barry K."/>
            <person name="Miller A.N."/>
            <person name="Grigoriev I.V."/>
            <person name="Debuchy R."/>
            <person name="Gladieux P."/>
            <person name="Thoren M.H."/>
            <person name="Johannesson H."/>
        </authorList>
    </citation>
    <scope>NUCLEOTIDE SEQUENCE</scope>
    <source>
        <strain evidence="2">CBS 103.79</strain>
    </source>
</reference>
<evidence type="ECO:0000313" key="3">
    <source>
        <dbReference type="Proteomes" id="UP001303889"/>
    </source>
</evidence>
<evidence type="ECO:0000313" key="2">
    <source>
        <dbReference type="EMBL" id="KAK3896968.1"/>
    </source>
</evidence>
<evidence type="ECO:0000259" key="1">
    <source>
        <dbReference type="Pfam" id="PF07992"/>
    </source>
</evidence>
<organism evidence="2 3">
    <name type="scientific">Staphylotrichum tortipilum</name>
    <dbReference type="NCBI Taxonomy" id="2831512"/>
    <lineage>
        <taxon>Eukaryota</taxon>
        <taxon>Fungi</taxon>
        <taxon>Dikarya</taxon>
        <taxon>Ascomycota</taxon>
        <taxon>Pezizomycotina</taxon>
        <taxon>Sordariomycetes</taxon>
        <taxon>Sordariomycetidae</taxon>
        <taxon>Sordariales</taxon>
        <taxon>Chaetomiaceae</taxon>
        <taxon>Staphylotrichum</taxon>
    </lineage>
</organism>
<accession>A0AAN6MBI4</accession>
<gene>
    <name evidence="2" type="ORF">C8A05DRAFT_48222</name>
</gene>
<name>A0AAN6MBI4_9PEZI</name>
<reference evidence="2" key="1">
    <citation type="journal article" date="2023" name="Mol. Phylogenet. Evol.">
        <title>Genome-scale phylogeny and comparative genomics of the fungal order Sordariales.</title>
        <authorList>
            <person name="Hensen N."/>
            <person name="Bonometti L."/>
            <person name="Westerberg I."/>
            <person name="Brannstrom I.O."/>
            <person name="Guillou S."/>
            <person name="Cros-Aarteil S."/>
            <person name="Calhoun S."/>
            <person name="Haridas S."/>
            <person name="Kuo A."/>
            <person name="Mondo S."/>
            <person name="Pangilinan J."/>
            <person name="Riley R."/>
            <person name="LaButti K."/>
            <person name="Andreopoulos B."/>
            <person name="Lipzen A."/>
            <person name="Chen C."/>
            <person name="Yan M."/>
            <person name="Daum C."/>
            <person name="Ng V."/>
            <person name="Clum A."/>
            <person name="Steindorff A."/>
            <person name="Ohm R.A."/>
            <person name="Martin F."/>
            <person name="Silar P."/>
            <person name="Natvig D.O."/>
            <person name="Lalanne C."/>
            <person name="Gautier V."/>
            <person name="Ament-Velasquez S.L."/>
            <person name="Kruys A."/>
            <person name="Hutchinson M.I."/>
            <person name="Powell A.J."/>
            <person name="Barry K."/>
            <person name="Miller A.N."/>
            <person name="Grigoriev I.V."/>
            <person name="Debuchy R."/>
            <person name="Gladieux P."/>
            <person name="Hiltunen Thoren M."/>
            <person name="Johannesson H."/>
        </authorList>
    </citation>
    <scope>NUCLEOTIDE SEQUENCE</scope>
    <source>
        <strain evidence="2">CBS 103.79</strain>
    </source>
</reference>
<dbReference type="PRINTS" id="PR00469">
    <property type="entry name" value="PNDRDTASEII"/>
</dbReference>
<protein>
    <submittedName>
        <fullName evidence="2">Apoptosis-inducing factor 2</fullName>
    </submittedName>
</protein>